<dbReference type="GO" id="GO:1990281">
    <property type="term" value="C:efflux pump complex"/>
    <property type="evidence" value="ECO:0007669"/>
    <property type="project" value="TreeGrafter"/>
</dbReference>
<evidence type="ECO:0000259" key="10">
    <source>
        <dbReference type="Pfam" id="PF25917"/>
    </source>
</evidence>
<evidence type="ECO:0000256" key="1">
    <source>
        <dbReference type="ARBA" id="ARBA00004236"/>
    </source>
</evidence>
<dbReference type="PANTHER" id="PTHR30469:SF33">
    <property type="entry name" value="SLR1207 PROTEIN"/>
    <property type="match status" value="1"/>
</dbReference>
<dbReference type="InterPro" id="IPR006143">
    <property type="entry name" value="RND_pump_MFP"/>
</dbReference>
<feature type="coiled-coil region" evidence="8">
    <location>
        <begin position="92"/>
        <end position="178"/>
    </location>
</feature>
<feature type="domain" description="Multidrug resistance protein MdtA-like beta-barrel" evidence="11">
    <location>
        <begin position="220"/>
        <end position="310"/>
    </location>
</feature>
<dbReference type="SUPFAM" id="SSF111369">
    <property type="entry name" value="HlyD-like secretion proteins"/>
    <property type="match status" value="1"/>
</dbReference>
<keyword evidence="7" id="KW-0472">Membrane</keyword>
<keyword evidence="6 8" id="KW-0175">Coiled coil</keyword>
<dbReference type="Gene3D" id="2.40.30.170">
    <property type="match status" value="1"/>
</dbReference>
<keyword evidence="5" id="KW-0997">Cell inner membrane</keyword>
<dbReference type="Gene3D" id="6.10.140.1990">
    <property type="match status" value="1"/>
</dbReference>
<dbReference type="InterPro" id="IPR030190">
    <property type="entry name" value="MacA_alpha-hairpin_sf"/>
</dbReference>
<dbReference type="InterPro" id="IPR058627">
    <property type="entry name" value="MdtA-like_C"/>
</dbReference>
<evidence type="ECO:0000256" key="6">
    <source>
        <dbReference type="ARBA" id="ARBA00023054"/>
    </source>
</evidence>
<feature type="domain" description="Multidrug resistance protein MdtA-like barrel-sandwich hybrid" evidence="10">
    <location>
        <begin position="59"/>
        <end position="213"/>
    </location>
</feature>
<dbReference type="GO" id="GO:0030313">
    <property type="term" value="C:cell envelope"/>
    <property type="evidence" value="ECO:0007669"/>
    <property type="project" value="UniProtKB-SubCell"/>
</dbReference>
<evidence type="ECO:0000256" key="7">
    <source>
        <dbReference type="ARBA" id="ARBA00023136"/>
    </source>
</evidence>
<dbReference type="RefSeq" id="WP_337971389.1">
    <property type="nucleotide sequence ID" value="NZ_CP065218.1"/>
</dbReference>
<dbReference type="Gene3D" id="6.20.50.140">
    <property type="match status" value="1"/>
</dbReference>
<dbReference type="EMBL" id="CP065218">
    <property type="protein sequence ID" value="QPL56142.1"/>
    <property type="molecule type" value="Genomic_DNA"/>
</dbReference>
<dbReference type="Pfam" id="PF25876">
    <property type="entry name" value="HH_MFP_RND"/>
    <property type="match status" value="1"/>
</dbReference>
<sequence length="391" mass="42582">MKKLTKTITCLMIGSIGSGAYYYQAQNAQQEMVYTTDMVRRGNIKDVVLANGVLYPNKLVNVGAQVSGEIEQIAVELGQEVQQGELIGQIDNLTQQNELKEAIASLDSIEAQIRAKQAMIKKSTSTFERYKSMLSNKASSQADYDSAEAELAIYEAELDQLVAEKQKAEINVDTTRLNLSYTTIDAPMSGTVVYVSVEEGQTVNTNQSTPSIVEIADLDTMVVRAQISEADVIYVSEGQQAYFSILGESDTRFSGVLRSIEPGPTLMNGDDSNLEIGDSDAIYYNARFEVQNPDRLLRIGMTAQVSIVLDIADDALMIPAQILQNSGKDGFQVPVIKDGKVELRQVEVGLNNNVYAEITSGLQEGDEVVIGQASSTASSDMPIRGQGPMRM</sequence>
<evidence type="ECO:0000256" key="4">
    <source>
        <dbReference type="ARBA" id="ARBA00022475"/>
    </source>
</evidence>
<evidence type="ECO:0000259" key="11">
    <source>
        <dbReference type="Pfam" id="PF25944"/>
    </source>
</evidence>
<dbReference type="Pfam" id="PF25944">
    <property type="entry name" value="Beta-barrel_RND"/>
    <property type="match status" value="1"/>
</dbReference>
<dbReference type="GO" id="GO:0015562">
    <property type="term" value="F:efflux transmembrane transporter activity"/>
    <property type="evidence" value="ECO:0007669"/>
    <property type="project" value="TreeGrafter"/>
</dbReference>
<name>A0AAJ4IG27_9VIBR</name>
<dbReference type="PANTHER" id="PTHR30469">
    <property type="entry name" value="MULTIDRUG RESISTANCE PROTEIN MDTA"/>
    <property type="match status" value="1"/>
</dbReference>
<dbReference type="Proteomes" id="UP000594435">
    <property type="component" value="Chromosome 2"/>
</dbReference>
<comment type="similarity">
    <text evidence="2">Belongs to the membrane fusion protein (MFP) (TC 8.A.1) family.</text>
</comment>
<evidence type="ECO:0000259" key="12">
    <source>
        <dbReference type="Pfam" id="PF25967"/>
    </source>
</evidence>
<evidence type="ECO:0000256" key="5">
    <source>
        <dbReference type="ARBA" id="ARBA00022519"/>
    </source>
</evidence>
<evidence type="ECO:0000313" key="13">
    <source>
        <dbReference type="EMBL" id="QPL56142.1"/>
    </source>
</evidence>
<keyword evidence="4" id="KW-1003">Cell membrane</keyword>
<dbReference type="GO" id="GO:1990961">
    <property type="term" value="P:xenobiotic detoxification by transmembrane export across the plasma membrane"/>
    <property type="evidence" value="ECO:0007669"/>
    <property type="project" value="InterPro"/>
</dbReference>
<feature type="domain" description="Multidrug resistance protein MdtA-like C-terminal permuted SH3" evidence="12">
    <location>
        <begin position="314"/>
        <end position="373"/>
    </location>
</feature>
<dbReference type="Pfam" id="PF25967">
    <property type="entry name" value="RND-MFP_C"/>
    <property type="match status" value="1"/>
</dbReference>
<dbReference type="InterPro" id="IPR058626">
    <property type="entry name" value="MdtA-like_b-barrel"/>
</dbReference>
<dbReference type="GO" id="GO:0019898">
    <property type="term" value="C:extrinsic component of membrane"/>
    <property type="evidence" value="ECO:0007669"/>
    <property type="project" value="InterPro"/>
</dbReference>
<keyword evidence="3" id="KW-0813">Transport</keyword>
<dbReference type="InterPro" id="IPR058625">
    <property type="entry name" value="MdtA-like_BSH"/>
</dbReference>
<evidence type="ECO:0000256" key="3">
    <source>
        <dbReference type="ARBA" id="ARBA00022448"/>
    </source>
</evidence>
<reference evidence="13 14" key="1">
    <citation type="submission" date="2020-11" db="EMBL/GenBank/DDBJ databases">
        <title>Complete and Circularized Genome Assembly of a human isolate of Vibrio navarrensis biotype pommerensis with MiSeq and MinION Sequence Data.</title>
        <authorList>
            <person name="Schwartz K."/>
            <person name="Borowiak M."/>
            <person name="Deneke C."/>
            <person name="Balau V."/>
            <person name="Metelmann C."/>
            <person name="Strauch E."/>
        </authorList>
    </citation>
    <scope>NUCLEOTIDE SEQUENCE [LARGE SCALE GENOMIC DNA]</scope>
    <source>
        <strain evidence="13 14">20-VB00237</strain>
    </source>
</reference>
<comment type="subcellular location">
    <subcellularLocation>
        <location evidence="1">Cell membrane</location>
    </subcellularLocation>
</comment>
<protein>
    <submittedName>
        <fullName evidence="13">Efflux RND transporter periplasmic adaptor subunit</fullName>
    </submittedName>
</protein>
<evidence type="ECO:0000256" key="2">
    <source>
        <dbReference type="ARBA" id="ARBA00009477"/>
    </source>
</evidence>
<evidence type="ECO:0000259" key="9">
    <source>
        <dbReference type="Pfam" id="PF25876"/>
    </source>
</evidence>
<dbReference type="AlphaFoldDB" id="A0AAJ4IG27"/>
<dbReference type="Pfam" id="PF25917">
    <property type="entry name" value="BSH_RND"/>
    <property type="match status" value="1"/>
</dbReference>
<dbReference type="InterPro" id="IPR058624">
    <property type="entry name" value="MdtA-like_HH"/>
</dbReference>
<gene>
    <name evidence="13" type="ORF">I3X05_18765</name>
</gene>
<accession>A0AAJ4IG27</accession>
<organism evidence="13 14">
    <name type="scientific">Vibrio navarrensis</name>
    <dbReference type="NCBI Taxonomy" id="29495"/>
    <lineage>
        <taxon>Bacteria</taxon>
        <taxon>Pseudomonadati</taxon>
        <taxon>Pseudomonadota</taxon>
        <taxon>Gammaproteobacteria</taxon>
        <taxon>Vibrionales</taxon>
        <taxon>Vibrionaceae</taxon>
        <taxon>Vibrio</taxon>
    </lineage>
</organism>
<dbReference type="NCBIfam" id="TIGR01730">
    <property type="entry name" value="RND_mfp"/>
    <property type="match status" value="1"/>
</dbReference>
<feature type="domain" description="Multidrug resistance protein MdtA-like alpha-helical hairpin" evidence="9">
    <location>
        <begin position="106"/>
        <end position="182"/>
    </location>
</feature>
<dbReference type="GO" id="GO:1990195">
    <property type="term" value="C:macrolide transmembrane transporter complex"/>
    <property type="evidence" value="ECO:0007669"/>
    <property type="project" value="InterPro"/>
</dbReference>
<evidence type="ECO:0000256" key="8">
    <source>
        <dbReference type="SAM" id="Coils"/>
    </source>
</evidence>
<proteinExistence type="inferred from homology"/>
<evidence type="ECO:0000313" key="14">
    <source>
        <dbReference type="Proteomes" id="UP000594435"/>
    </source>
</evidence>
<dbReference type="Gene3D" id="2.40.50.100">
    <property type="match status" value="1"/>
</dbReference>